<feature type="domain" description="Leucine-binding protein" evidence="4">
    <location>
        <begin position="60"/>
        <end position="355"/>
    </location>
</feature>
<proteinExistence type="inferred from homology"/>
<dbReference type="InterPro" id="IPR028082">
    <property type="entry name" value="Peripla_BP_I"/>
</dbReference>
<dbReference type="AlphaFoldDB" id="A0A850PQD6"/>
<keyword evidence="6" id="KW-1185">Reference proteome</keyword>
<protein>
    <submittedName>
        <fullName evidence="5">Branched-chain amino acid ABC transporter, substrate-binding protein LivJ</fullName>
    </submittedName>
</protein>
<reference evidence="5 6" key="1">
    <citation type="submission" date="2020-05" db="EMBL/GenBank/DDBJ databases">
        <title>Draft genome sequence of Mycobacterium hippocampi DL, isolated from European seabass, Dicentrarchus labrax, reared in fish farms.</title>
        <authorList>
            <person name="Stathopoulou P."/>
            <person name="Asimakis E."/>
            <person name="Tzokas K."/>
            <person name="Batargias C."/>
            <person name="Tsiamis G."/>
        </authorList>
    </citation>
    <scope>NUCLEOTIDE SEQUENCE [LARGE SCALE GENOMIC DNA]</scope>
    <source>
        <strain evidence="5 6">DL</strain>
    </source>
</reference>
<gene>
    <name evidence="5" type="ORF">HLY00_5988</name>
</gene>
<sequence length="389" mass="40197">MLMAFGLSGCGGSSPKPGESSSPLEFAARVQIDRDGAPVDVVDDLQPANPAGDGNSVCPPVSIAMAGALNGPDAGLGVDVQNGIQLAVDQHNAANPACQVQLKPFDTEGDPDRIRDLAAQIVDDAYTVGVVGPVSSAETQAAGEVFDRAGLIAATPSATDPALAQNGWRTFFRGVAGDGVQGPAVARYMSETLGYRNVCVVDDSSDYGLGLATSVRETLGAVADSACNIAVRSDATDFSGIVTQINAAAPDSVFFAGYSPVAATLVRQLREGGFGGAFVGADGAKNESFVEQAESAASGALLSCPCSPATPEFVDEYSSVFAQQPGPYSVEAYDLATILLKGIDSGALTRPALLEYVANYDGQGIARRYRWDRAGELENPLIWIYDVVE</sequence>
<accession>A0A850PQD6</accession>
<organism evidence="5 6">
    <name type="scientific">Mycolicibacterium hippocampi</name>
    <dbReference type="NCBI Taxonomy" id="659824"/>
    <lineage>
        <taxon>Bacteria</taxon>
        <taxon>Bacillati</taxon>
        <taxon>Actinomycetota</taxon>
        <taxon>Actinomycetes</taxon>
        <taxon>Mycobacteriales</taxon>
        <taxon>Mycobacteriaceae</taxon>
        <taxon>Mycolicibacterium</taxon>
    </lineage>
</organism>
<feature type="region of interest" description="Disordered" evidence="3">
    <location>
        <begin position="1"/>
        <end position="23"/>
    </location>
</feature>
<dbReference type="EMBL" id="JABFYL010000027">
    <property type="protein sequence ID" value="NVN50937.1"/>
    <property type="molecule type" value="Genomic_DNA"/>
</dbReference>
<dbReference type="CDD" id="cd06342">
    <property type="entry name" value="PBP1_ABC_LIVBP-like"/>
    <property type="match status" value="1"/>
</dbReference>
<dbReference type="PANTHER" id="PTHR47151">
    <property type="entry name" value="LEU/ILE/VAL-BINDING ABC TRANSPORTER SUBUNIT"/>
    <property type="match status" value="1"/>
</dbReference>
<dbReference type="InterPro" id="IPR028081">
    <property type="entry name" value="Leu-bd"/>
</dbReference>
<dbReference type="Pfam" id="PF13458">
    <property type="entry name" value="Peripla_BP_6"/>
    <property type="match status" value="1"/>
</dbReference>
<comment type="similarity">
    <text evidence="1">Belongs to the leucine-binding protein family.</text>
</comment>
<keyword evidence="2" id="KW-0732">Signal</keyword>
<name>A0A850PQD6_9MYCO</name>
<evidence type="ECO:0000313" key="5">
    <source>
        <dbReference type="EMBL" id="NVN50937.1"/>
    </source>
</evidence>
<evidence type="ECO:0000256" key="1">
    <source>
        <dbReference type="ARBA" id="ARBA00010062"/>
    </source>
</evidence>
<evidence type="ECO:0000256" key="2">
    <source>
        <dbReference type="ARBA" id="ARBA00022729"/>
    </source>
</evidence>
<dbReference type="Proteomes" id="UP000570517">
    <property type="component" value="Unassembled WGS sequence"/>
</dbReference>
<dbReference type="Gene3D" id="3.40.50.2300">
    <property type="match status" value="2"/>
</dbReference>
<dbReference type="PANTHER" id="PTHR47151:SF2">
    <property type="entry name" value="AMINO ACID BINDING PROTEIN"/>
    <property type="match status" value="1"/>
</dbReference>
<evidence type="ECO:0000259" key="4">
    <source>
        <dbReference type="Pfam" id="PF13458"/>
    </source>
</evidence>
<evidence type="ECO:0000313" key="6">
    <source>
        <dbReference type="Proteomes" id="UP000570517"/>
    </source>
</evidence>
<comment type="caution">
    <text evidence="5">The sequence shown here is derived from an EMBL/GenBank/DDBJ whole genome shotgun (WGS) entry which is preliminary data.</text>
</comment>
<feature type="compositionally biased region" description="Low complexity" evidence="3">
    <location>
        <begin position="13"/>
        <end position="23"/>
    </location>
</feature>
<dbReference type="SUPFAM" id="SSF53822">
    <property type="entry name" value="Periplasmic binding protein-like I"/>
    <property type="match status" value="1"/>
</dbReference>
<evidence type="ECO:0000256" key="3">
    <source>
        <dbReference type="SAM" id="MobiDB-lite"/>
    </source>
</evidence>